<organism evidence="21 22">
    <name type="scientific">Pavo cristatus</name>
    <name type="common">Indian peafowl</name>
    <name type="synonym">Blue peafowl</name>
    <dbReference type="NCBI Taxonomy" id="9049"/>
    <lineage>
        <taxon>Eukaryota</taxon>
        <taxon>Metazoa</taxon>
        <taxon>Chordata</taxon>
        <taxon>Craniata</taxon>
        <taxon>Vertebrata</taxon>
        <taxon>Euteleostomi</taxon>
        <taxon>Archelosauria</taxon>
        <taxon>Archosauria</taxon>
        <taxon>Dinosauria</taxon>
        <taxon>Saurischia</taxon>
        <taxon>Theropoda</taxon>
        <taxon>Coelurosauria</taxon>
        <taxon>Aves</taxon>
        <taxon>Neognathae</taxon>
        <taxon>Galloanserae</taxon>
        <taxon>Galliformes</taxon>
        <taxon>Phasianidae</taxon>
        <taxon>Phasianinae</taxon>
        <taxon>Pavo</taxon>
    </lineage>
</organism>
<feature type="domain" description="LRRCT" evidence="20">
    <location>
        <begin position="636"/>
        <end position="685"/>
    </location>
</feature>
<keyword evidence="4" id="KW-0433">Leucine-rich repeat</keyword>
<keyword evidence="22" id="KW-1185">Reference proteome</keyword>
<dbReference type="InterPro" id="IPR000483">
    <property type="entry name" value="Cys-rich_flank_reg_C"/>
</dbReference>
<accession>A0A8C9FI23</accession>
<dbReference type="GO" id="GO:0031012">
    <property type="term" value="C:extracellular matrix"/>
    <property type="evidence" value="ECO:0007669"/>
    <property type="project" value="TreeGrafter"/>
</dbReference>
<evidence type="ECO:0000256" key="7">
    <source>
        <dbReference type="ARBA" id="ARBA00022737"/>
    </source>
</evidence>
<keyword evidence="13" id="KW-0395">Inflammatory response</keyword>
<dbReference type="Gene3D" id="3.80.10.10">
    <property type="entry name" value="Ribonuclease Inhibitor"/>
    <property type="match status" value="1"/>
</dbReference>
<dbReference type="InterPro" id="IPR001611">
    <property type="entry name" value="Leu-rich_rpt"/>
</dbReference>
<name>A0A8C9FI23_PAVCR</name>
<keyword evidence="10 19" id="KW-0472">Membrane</keyword>
<dbReference type="PANTHER" id="PTHR24373">
    <property type="entry name" value="SLIT RELATED LEUCINE-RICH REPEAT NEURONAL PROTEIN"/>
    <property type="match status" value="1"/>
</dbReference>
<dbReference type="InterPro" id="IPR032675">
    <property type="entry name" value="LRR_dom_sf"/>
</dbReference>
<dbReference type="SMART" id="SM00369">
    <property type="entry name" value="LRR_TYP"/>
    <property type="match status" value="12"/>
</dbReference>
<dbReference type="InterPro" id="IPR050328">
    <property type="entry name" value="Dev_Immune_Receptor"/>
</dbReference>
<evidence type="ECO:0000256" key="4">
    <source>
        <dbReference type="ARBA" id="ARBA00022614"/>
    </source>
</evidence>
<reference evidence="21" key="2">
    <citation type="submission" date="2025-09" db="UniProtKB">
        <authorList>
            <consortium name="Ensembl"/>
        </authorList>
    </citation>
    <scope>IDENTIFICATION</scope>
</reference>
<keyword evidence="12" id="KW-0325">Glycoprotein</keyword>
<proteinExistence type="predicted"/>
<keyword evidence="6" id="KW-0732">Signal</keyword>
<evidence type="ECO:0000256" key="18">
    <source>
        <dbReference type="SAM" id="MobiDB-lite"/>
    </source>
</evidence>
<feature type="region of interest" description="Disordered" evidence="18">
    <location>
        <begin position="1"/>
        <end position="23"/>
    </location>
</feature>
<evidence type="ECO:0000259" key="20">
    <source>
        <dbReference type="SMART" id="SM00082"/>
    </source>
</evidence>
<dbReference type="GO" id="GO:0006954">
    <property type="term" value="P:inflammatory response"/>
    <property type="evidence" value="ECO:0007669"/>
    <property type="project" value="UniProtKB-KW"/>
</dbReference>
<keyword evidence="8" id="KW-0391">Immunity</keyword>
<evidence type="ECO:0000256" key="5">
    <source>
        <dbReference type="ARBA" id="ARBA00022692"/>
    </source>
</evidence>
<keyword evidence="3" id="KW-0399">Innate immunity</keyword>
<dbReference type="GO" id="GO:0005886">
    <property type="term" value="C:plasma membrane"/>
    <property type="evidence" value="ECO:0007669"/>
    <property type="project" value="UniProtKB-SubCell"/>
</dbReference>
<evidence type="ECO:0000256" key="12">
    <source>
        <dbReference type="ARBA" id="ARBA00023180"/>
    </source>
</evidence>
<dbReference type="PANTHER" id="PTHR24373:SF356">
    <property type="entry name" value="CD180 ANTIGEN"/>
    <property type="match status" value="1"/>
</dbReference>
<evidence type="ECO:0000256" key="15">
    <source>
        <dbReference type="ARBA" id="ARBA00066248"/>
    </source>
</evidence>
<keyword evidence="9 19" id="KW-1133">Transmembrane helix</keyword>
<evidence type="ECO:0000256" key="17">
    <source>
        <dbReference type="ARBA" id="ARBA00077992"/>
    </source>
</evidence>
<feature type="transmembrane region" description="Helical" evidence="19">
    <location>
        <begin position="686"/>
        <end position="709"/>
    </location>
</feature>
<dbReference type="GO" id="GO:0005615">
    <property type="term" value="C:extracellular space"/>
    <property type="evidence" value="ECO:0007669"/>
    <property type="project" value="TreeGrafter"/>
</dbReference>
<evidence type="ECO:0000256" key="2">
    <source>
        <dbReference type="ARBA" id="ARBA00022475"/>
    </source>
</evidence>
<reference evidence="21" key="1">
    <citation type="submission" date="2025-08" db="UniProtKB">
        <authorList>
            <consortium name="Ensembl"/>
        </authorList>
    </citation>
    <scope>IDENTIFICATION</scope>
</reference>
<keyword evidence="7" id="KW-0677">Repeat</keyword>
<protein>
    <recommendedName>
        <fullName evidence="16">CD180 antigen</fullName>
    </recommendedName>
    <alternativeName>
        <fullName evidence="17">Radioprotective 105 kDa protein</fullName>
    </alternativeName>
</protein>
<evidence type="ECO:0000256" key="13">
    <source>
        <dbReference type="ARBA" id="ARBA00023198"/>
    </source>
</evidence>
<dbReference type="FunFam" id="3.80.10.10:FF:000302">
    <property type="entry name" value="CD180 antigen"/>
    <property type="match status" value="1"/>
</dbReference>
<evidence type="ECO:0000313" key="22">
    <source>
        <dbReference type="Proteomes" id="UP000694428"/>
    </source>
</evidence>
<evidence type="ECO:0000256" key="1">
    <source>
        <dbReference type="ARBA" id="ARBA00004251"/>
    </source>
</evidence>
<evidence type="ECO:0000256" key="11">
    <source>
        <dbReference type="ARBA" id="ARBA00023170"/>
    </source>
</evidence>
<dbReference type="GO" id="GO:0045087">
    <property type="term" value="P:innate immune response"/>
    <property type="evidence" value="ECO:0007669"/>
    <property type="project" value="UniProtKB-KW"/>
</dbReference>
<dbReference type="InterPro" id="IPR003591">
    <property type="entry name" value="Leu-rich_rpt_typical-subtyp"/>
</dbReference>
<keyword evidence="11" id="KW-0675">Receptor</keyword>
<dbReference type="AlphaFoldDB" id="A0A8C9FI23"/>
<dbReference type="GO" id="GO:0031666">
    <property type="term" value="P:positive regulation of lipopolysaccharide-mediated signaling pathway"/>
    <property type="evidence" value="ECO:0007669"/>
    <property type="project" value="UniProtKB-ARBA"/>
</dbReference>
<evidence type="ECO:0000256" key="3">
    <source>
        <dbReference type="ARBA" id="ARBA00022588"/>
    </source>
</evidence>
<dbReference type="Proteomes" id="UP000694428">
    <property type="component" value="Unplaced"/>
</dbReference>
<dbReference type="SMART" id="SM00082">
    <property type="entry name" value="LRRCT"/>
    <property type="match status" value="1"/>
</dbReference>
<keyword evidence="5 19" id="KW-0812">Transmembrane</keyword>
<keyword evidence="2" id="KW-1003">Cell membrane</keyword>
<comment type="subunit">
    <text evidence="15">M-shaped tetramer of two CD180-LY86 heterodimers.</text>
</comment>
<evidence type="ECO:0000256" key="6">
    <source>
        <dbReference type="ARBA" id="ARBA00022729"/>
    </source>
</evidence>
<evidence type="ECO:0000256" key="14">
    <source>
        <dbReference type="ARBA" id="ARBA00058093"/>
    </source>
</evidence>
<evidence type="ECO:0000256" key="16">
    <source>
        <dbReference type="ARBA" id="ARBA00070259"/>
    </source>
</evidence>
<evidence type="ECO:0000256" key="8">
    <source>
        <dbReference type="ARBA" id="ARBA00022859"/>
    </source>
</evidence>
<evidence type="ECO:0000256" key="19">
    <source>
        <dbReference type="SAM" id="Phobius"/>
    </source>
</evidence>
<sequence>MQHLWPRHAGQADSTDREQARAATQSGDVGSCWDLSDLHCAVPLSPRETPAASRAPHSDMVCSSCLLIAAALACASCRATRTVDATCTEITMNKSYSCEGLGLREIPGSLPVTTEILDFSFNMLPSLQNSTFSGLESLLYLDLTRCQINWVYEDAFHNNRQLQTIVLTGNLLMFLSDTAFAGPQSLRELVLTQTGISMISFIPMTNLDKLDTLILGSNHISSLQLPPNFPTKNLKHLDFQMNHIRVITAEDVSILQKTSNMTLIFKGNDILHIEPGAFQSHFYSLDFGGCADIPGVLAGIRNSTIQTLWLGTFSDVEKKPDITPGVLEGLCNISVKDLYLQLQHFENLNAAMFHCLTRLQKLDLTHTHISALPPGISGMSSLRELVLSINSFQHLCNVSSTAFPSLTHLHIRGNLQALQLGSGCLEGLAELRHLDLSHSHVESLDCCSKALNGLSSLQYLNLSHNTKLHIQDVFFKEGASLELLDIAFTHLHIATLQGPFRNLHLLQVLNLSSSYINTSIQFLFQGLENLVLLDLSQNTFESGIMLKDKLFQQLSNLEVLILSFCELTAVDNQAFHSLGKLRHIDLSHNKFTVLSTGVFSKLKSIYLNFAYNRIHIVSRDQLESLPGHSVINLSYNPLECTCSNIGFITWYRQNLDKIEDPEGTTCSEPKSLAGAPMATVSLSCGISIAGITAIVLVVLCCVAISIWGAHYFKRNYQQI</sequence>
<evidence type="ECO:0000313" key="21">
    <source>
        <dbReference type="Ensembl" id="ENSPSTP00000016165.1"/>
    </source>
</evidence>
<evidence type="ECO:0000256" key="9">
    <source>
        <dbReference type="ARBA" id="ARBA00022989"/>
    </source>
</evidence>
<dbReference type="Pfam" id="PF13855">
    <property type="entry name" value="LRR_8"/>
    <property type="match status" value="3"/>
</dbReference>
<comment type="subcellular location">
    <subcellularLocation>
        <location evidence="1">Cell membrane</location>
        <topology evidence="1">Single-pass type I membrane protein</topology>
    </subcellularLocation>
</comment>
<evidence type="ECO:0000256" key="10">
    <source>
        <dbReference type="ARBA" id="ARBA00023136"/>
    </source>
</evidence>
<dbReference type="Ensembl" id="ENSPSTT00000016944.1">
    <property type="protein sequence ID" value="ENSPSTP00000016165.1"/>
    <property type="gene ID" value="ENSPSTG00000011484.1"/>
</dbReference>
<dbReference type="SUPFAM" id="SSF52058">
    <property type="entry name" value="L domain-like"/>
    <property type="match status" value="2"/>
</dbReference>
<comment type="function">
    <text evidence="14">May cooperate with MD-1 and TLR4 to mediate the innate immune response to bacterial lipopolysaccharide (LPS) in B-cells. Leads to NF-kappa-B activation. Also involved in the life/death decision of B-cells.</text>
</comment>